<dbReference type="WBParaSite" id="Minc3s06553g39987">
    <property type="protein sequence ID" value="Minc3s06553g39987"/>
    <property type="gene ID" value="Minc3s06553g39987"/>
</dbReference>
<evidence type="ECO:0000256" key="1">
    <source>
        <dbReference type="SAM" id="MobiDB-lite"/>
    </source>
</evidence>
<dbReference type="Proteomes" id="UP000887563">
    <property type="component" value="Unplaced"/>
</dbReference>
<keyword evidence="2" id="KW-1185">Reference proteome</keyword>
<evidence type="ECO:0000313" key="2">
    <source>
        <dbReference type="Proteomes" id="UP000887563"/>
    </source>
</evidence>
<evidence type="ECO:0000313" key="3">
    <source>
        <dbReference type="WBParaSite" id="Minc3s06553g39987"/>
    </source>
</evidence>
<accession>A0A914NQ62</accession>
<feature type="region of interest" description="Disordered" evidence="1">
    <location>
        <begin position="17"/>
        <end position="39"/>
    </location>
</feature>
<protein>
    <submittedName>
        <fullName evidence="3">Candidate secreted effector</fullName>
    </submittedName>
</protein>
<reference evidence="3" key="1">
    <citation type="submission" date="2022-11" db="UniProtKB">
        <authorList>
            <consortium name="WormBaseParasite"/>
        </authorList>
    </citation>
    <scope>IDENTIFICATION</scope>
</reference>
<organism evidence="2 3">
    <name type="scientific">Meloidogyne incognita</name>
    <name type="common">Southern root-knot nematode worm</name>
    <name type="synonym">Oxyuris incognita</name>
    <dbReference type="NCBI Taxonomy" id="6306"/>
    <lineage>
        <taxon>Eukaryota</taxon>
        <taxon>Metazoa</taxon>
        <taxon>Ecdysozoa</taxon>
        <taxon>Nematoda</taxon>
        <taxon>Chromadorea</taxon>
        <taxon>Rhabditida</taxon>
        <taxon>Tylenchina</taxon>
        <taxon>Tylenchomorpha</taxon>
        <taxon>Tylenchoidea</taxon>
        <taxon>Meloidogynidae</taxon>
        <taxon>Meloidogyninae</taxon>
        <taxon>Meloidogyne</taxon>
        <taxon>Meloidogyne incognita group</taxon>
    </lineage>
</organism>
<name>A0A914NQ62_MELIC</name>
<proteinExistence type="predicted"/>
<sequence>MFAPFGYVSEHFLHNGKRSRSSNLTGITGTSSCGGGNKNTFKIPLTGICSLLVQ</sequence>
<dbReference type="AlphaFoldDB" id="A0A914NQ62"/>